<reference evidence="2 3" key="1">
    <citation type="journal article" date="2024" name="IMA Fungus">
        <title>IMA Genome - F19 : A genome assembly and annotation guide to empower mycologists, including annotated draft genome sequences of Ceratocystis pirilliformis, Diaporthe australafricana, Fusarium ophioides, Paecilomyces lecythidis, and Sporothrix stenoceras.</title>
        <authorList>
            <person name="Aylward J."/>
            <person name="Wilson A.M."/>
            <person name="Visagie C.M."/>
            <person name="Spraker J."/>
            <person name="Barnes I."/>
            <person name="Buitendag C."/>
            <person name="Ceriani C."/>
            <person name="Del Mar Angel L."/>
            <person name="du Plessis D."/>
            <person name="Fuchs T."/>
            <person name="Gasser K."/>
            <person name="Kramer D."/>
            <person name="Li W."/>
            <person name="Munsamy K."/>
            <person name="Piso A."/>
            <person name="Price J.L."/>
            <person name="Sonnekus B."/>
            <person name="Thomas C."/>
            <person name="van der Nest A."/>
            <person name="van Dijk A."/>
            <person name="van Heerden A."/>
            <person name="van Vuuren N."/>
            <person name="Yilmaz N."/>
            <person name="Duong T.A."/>
            <person name="van der Merwe N.A."/>
            <person name="Wingfield M.J."/>
            <person name="Wingfield B.D."/>
        </authorList>
    </citation>
    <scope>NUCLEOTIDE SEQUENCE [LARGE SCALE GENOMIC DNA]</scope>
    <source>
        <strain evidence="2 3">CMW 18167</strain>
    </source>
</reference>
<dbReference type="EMBL" id="JAVDPF010000029">
    <property type="protein sequence ID" value="KAL1870966.1"/>
    <property type="molecule type" value="Genomic_DNA"/>
</dbReference>
<dbReference type="Pfam" id="PF14420">
    <property type="entry name" value="Clr5"/>
    <property type="match status" value="1"/>
</dbReference>
<accession>A0ABR3X4T9</accession>
<evidence type="ECO:0000313" key="2">
    <source>
        <dbReference type="EMBL" id="KAL1870966.1"/>
    </source>
</evidence>
<dbReference type="Proteomes" id="UP001583193">
    <property type="component" value="Unassembled WGS sequence"/>
</dbReference>
<organism evidence="2 3">
    <name type="scientific">Paecilomyces lecythidis</name>
    <dbReference type="NCBI Taxonomy" id="3004212"/>
    <lineage>
        <taxon>Eukaryota</taxon>
        <taxon>Fungi</taxon>
        <taxon>Dikarya</taxon>
        <taxon>Ascomycota</taxon>
        <taxon>Pezizomycotina</taxon>
        <taxon>Eurotiomycetes</taxon>
        <taxon>Eurotiomycetidae</taxon>
        <taxon>Eurotiales</taxon>
        <taxon>Thermoascaceae</taxon>
        <taxon>Paecilomyces</taxon>
    </lineage>
</organism>
<dbReference type="InterPro" id="IPR025676">
    <property type="entry name" value="Clr5_dom"/>
</dbReference>
<proteinExistence type="predicted"/>
<feature type="domain" description="Clr5" evidence="1">
    <location>
        <begin position="11"/>
        <end position="61"/>
    </location>
</feature>
<evidence type="ECO:0000259" key="1">
    <source>
        <dbReference type="Pfam" id="PF14420"/>
    </source>
</evidence>
<comment type="caution">
    <text evidence="2">The sequence shown here is derived from an EMBL/GenBank/DDBJ whole genome shotgun (WGS) entry which is preliminary data.</text>
</comment>
<name>A0ABR3X4T9_9EURO</name>
<evidence type="ECO:0000313" key="3">
    <source>
        <dbReference type="Proteomes" id="UP001583193"/>
    </source>
</evidence>
<protein>
    <recommendedName>
        <fullName evidence="1">Clr5 domain-containing protein</fullName>
    </recommendedName>
</protein>
<sequence length="282" mass="32765">MSERCDSRAIEWCLFAEEIKYHYLIANEPLNIIRDILKRKYGFYPSENVYKKKFKEWKWRKSHGKGELSVPEVPTLPEDLARPDIIFRATHIYITDSFALDIWSCNDFGDYQRRDGKDSARSFEELKRTLHLASEIQGICRQSHERGQFLSQYTTPLLSYSFHLLRGVATEHHPLTLIQILALADMLINDHNNNILYGLLIALAYWTRQAGLTELHPLRVILRQLADLINPNRKERLNAINIRVCLKEFCKAVINCFINAPTPCQKGINPFLVEVSHQTGRA</sequence>
<gene>
    <name evidence="2" type="ORF">Plec18167_007273</name>
</gene>
<keyword evidence="3" id="KW-1185">Reference proteome</keyword>